<dbReference type="PANTHER" id="PTHR22916">
    <property type="entry name" value="GLYCOSYLTRANSFERASE"/>
    <property type="match status" value="1"/>
</dbReference>
<accession>A0A4R2KRR4</accession>
<dbReference type="EMBL" id="SLWV01000008">
    <property type="protein sequence ID" value="TCO76453.1"/>
    <property type="molecule type" value="Genomic_DNA"/>
</dbReference>
<dbReference type="CDD" id="cd00761">
    <property type="entry name" value="Glyco_tranf_GTA_type"/>
    <property type="match status" value="1"/>
</dbReference>
<evidence type="ECO:0000313" key="3">
    <source>
        <dbReference type="Proteomes" id="UP000294919"/>
    </source>
</evidence>
<dbReference type="PANTHER" id="PTHR22916:SF3">
    <property type="entry name" value="UDP-GLCNAC:BETAGAL BETA-1,3-N-ACETYLGLUCOSAMINYLTRANSFERASE-LIKE PROTEIN 1"/>
    <property type="match status" value="1"/>
</dbReference>
<dbReference type="OrthoDB" id="9807674at2"/>
<protein>
    <submittedName>
        <fullName evidence="2">Glycosyltransferase involved in cell wall biosynthesis</fullName>
    </submittedName>
</protein>
<organism evidence="2 3">
    <name type="scientific">Marinisporobacter balticus</name>
    <dbReference type="NCBI Taxonomy" id="2018667"/>
    <lineage>
        <taxon>Bacteria</taxon>
        <taxon>Bacillati</taxon>
        <taxon>Bacillota</taxon>
        <taxon>Clostridia</taxon>
        <taxon>Peptostreptococcales</taxon>
        <taxon>Thermotaleaceae</taxon>
        <taxon>Marinisporobacter</taxon>
    </lineage>
</organism>
<dbReference type="Proteomes" id="UP000294919">
    <property type="component" value="Unassembled WGS sequence"/>
</dbReference>
<dbReference type="InterPro" id="IPR029044">
    <property type="entry name" value="Nucleotide-diphossugar_trans"/>
</dbReference>
<dbReference type="RefSeq" id="WP_132244412.1">
    <property type="nucleotide sequence ID" value="NZ_SLWV01000008.1"/>
</dbReference>
<feature type="domain" description="Glycosyltransferase 2-like" evidence="1">
    <location>
        <begin position="6"/>
        <end position="134"/>
    </location>
</feature>
<dbReference type="AlphaFoldDB" id="A0A4R2KRR4"/>
<dbReference type="InterPro" id="IPR001173">
    <property type="entry name" value="Glyco_trans_2-like"/>
</dbReference>
<keyword evidence="2" id="KW-0808">Transferase</keyword>
<keyword evidence="3" id="KW-1185">Reference proteome</keyword>
<dbReference type="GO" id="GO:0016758">
    <property type="term" value="F:hexosyltransferase activity"/>
    <property type="evidence" value="ECO:0007669"/>
    <property type="project" value="UniProtKB-ARBA"/>
</dbReference>
<evidence type="ECO:0000259" key="1">
    <source>
        <dbReference type="Pfam" id="PF00535"/>
    </source>
</evidence>
<dbReference type="Gene3D" id="3.90.550.10">
    <property type="entry name" value="Spore Coat Polysaccharide Biosynthesis Protein SpsA, Chain A"/>
    <property type="match status" value="1"/>
</dbReference>
<gene>
    <name evidence="2" type="ORF">EV214_10855</name>
</gene>
<comment type="caution">
    <text evidence="2">The sequence shown here is derived from an EMBL/GenBank/DDBJ whole genome shotgun (WGS) entry which is preliminary data.</text>
</comment>
<dbReference type="Pfam" id="PF00535">
    <property type="entry name" value="Glycos_transf_2"/>
    <property type="match status" value="1"/>
</dbReference>
<reference evidence="2 3" key="1">
    <citation type="submission" date="2019-03" db="EMBL/GenBank/DDBJ databases">
        <title>Genomic Encyclopedia of Type Strains, Phase IV (KMG-IV): sequencing the most valuable type-strain genomes for metagenomic binning, comparative biology and taxonomic classification.</title>
        <authorList>
            <person name="Goeker M."/>
        </authorList>
    </citation>
    <scope>NUCLEOTIDE SEQUENCE [LARGE SCALE GENOMIC DNA]</scope>
    <source>
        <strain evidence="2 3">DSM 102940</strain>
    </source>
</reference>
<sequence length="520" mass="61501">MPKVTIFTQAYNTEDYIVRCIESVLNQTLDDFEYIIVDNGSTDGTKKIIQDYAKQDGRIRAIRFEDNIRGFWPGFVKKEAKGEYFTNLDSDDWIENDFLEVLIRFMEREKIDIAVAGSCFHYEEIGKKGYRKIDSELTIDQSTMTYHFGVLYQFLRTVWGKVFRMNIIKEIEFSDFEEIYKTGYGGDTVYCFDALELTNHIGITDKVLHHYLVRRRSTSSMFNNNRVKSDVFLFKKAENYLKKFGEISVENYSVVYLVYMNAMIDSLEVVLRSNLSNADKIVEINRILKENLSRLVIGAIHESERLNTTKVKIMQLVFEINTQLLTKEIPIETVVDLLLLLNNNYKEFVNTQTIKLYLKEKNFLVETISFDNKSLFKTSINLLEDELLGEVLWESIKEIFSKYTLLGWIDSKSFVVRYREFIFELFEYKNVFALEKMYHYISRNKEVQDEEKLLFLFVNTAAYVENEEFFIYAKKIQCDYYLKNKKYEEAKIVLGDLMDMCPDDEDVINFKNVWEGSMYE</sequence>
<name>A0A4R2KRR4_9FIRM</name>
<proteinExistence type="predicted"/>
<dbReference type="SUPFAM" id="SSF53448">
    <property type="entry name" value="Nucleotide-diphospho-sugar transferases"/>
    <property type="match status" value="1"/>
</dbReference>
<evidence type="ECO:0000313" key="2">
    <source>
        <dbReference type="EMBL" id="TCO76453.1"/>
    </source>
</evidence>